<evidence type="ECO:0000313" key="3">
    <source>
        <dbReference type="Proteomes" id="UP000051221"/>
    </source>
</evidence>
<feature type="transmembrane region" description="Helical" evidence="1">
    <location>
        <begin position="35"/>
        <end position="56"/>
    </location>
</feature>
<evidence type="ECO:0000256" key="1">
    <source>
        <dbReference type="SAM" id="Phobius"/>
    </source>
</evidence>
<dbReference type="InParanoid" id="A0A0Q2RHJ0"/>
<dbReference type="AlphaFoldDB" id="A0A0Q2RHJ0"/>
<accession>A0A0Q2RHJ0</accession>
<keyword evidence="1" id="KW-1133">Transmembrane helix</keyword>
<name>A0A0Q2RHJ0_VIBFU</name>
<keyword evidence="1" id="KW-0472">Membrane</keyword>
<dbReference type="EMBL" id="LKHS01000047">
    <property type="protein sequence ID" value="KQH83518.1"/>
    <property type="molecule type" value="Genomic_DNA"/>
</dbReference>
<keyword evidence="1" id="KW-0812">Transmembrane</keyword>
<gene>
    <name evidence="2" type="ORF">AMR76_22470</name>
</gene>
<sequence>MESTCIACKNSIKESAFRCQHCNAYQLKYPIVQPLLFSLGVLSLVLPLLVIAFDIIQELRAPKLDIEVLSANGKRKEIVIAVKNDSRKDAIVYHAQYEVTGNTYPEANLDPVVIKANSITTIPLHFNSSIGNALNFSSFRSIDDEYFRPNIKDKVWGDNETCTLYVVVREDRRVAKKVSFQCVR</sequence>
<comment type="caution">
    <text evidence="2">The sequence shown here is derived from an EMBL/GenBank/DDBJ whole genome shotgun (WGS) entry which is preliminary data.</text>
</comment>
<proteinExistence type="predicted"/>
<evidence type="ECO:0000313" key="2">
    <source>
        <dbReference type="EMBL" id="KQH83518.1"/>
    </source>
</evidence>
<dbReference type="Proteomes" id="UP000051221">
    <property type="component" value="Unassembled WGS sequence"/>
</dbReference>
<dbReference type="RefSeq" id="WP_055467288.1">
    <property type="nucleotide sequence ID" value="NZ_LKHS01000047.1"/>
</dbReference>
<reference evidence="2 3" key="1">
    <citation type="submission" date="2015-08" db="EMBL/GenBank/DDBJ databases">
        <title>Antibacterial properties of a collection of Vibrionaceae strains.</title>
        <authorList>
            <person name="Giubergia S."/>
        </authorList>
    </citation>
    <scope>NUCLEOTIDE SEQUENCE [LARGE SCALE GENOMIC DNA]</scope>
    <source>
        <strain evidence="2 3">S0821</strain>
    </source>
</reference>
<organism evidence="2 3">
    <name type="scientific">Vibrio furnissii</name>
    <dbReference type="NCBI Taxonomy" id="29494"/>
    <lineage>
        <taxon>Bacteria</taxon>
        <taxon>Pseudomonadati</taxon>
        <taxon>Pseudomonadota</taxon>
        <taxon>Gammaproteobacteria</taxon>
        <taxon>Vibrionales</taxon>
        <taxon>Vibrionaceae</taxon>
        <taxon>Vibrio</taxon>
    </lineage>
</organism>
<protein>
    <submittedName>
        <fullName evidence="2">Uncharacterized protein</fullName>
    </submittedName>
</protein>
<keyword evidence="3" id="KW-1185">Reference proteome</keyword>